<dbReference type="AlphaFoldDB" id="A0A1Q9DBR5"/>
<gene>
    <name evidence="2" type="ORF">AK812_SmicGene25537</name>
</gene>
<dbReference type="Proteomes" id="UP000186817">
    <property type="component" value="Unassembled WGS sequence"/>
</dbReference>
<dbReference type="Gene3D" id="1.20.5.2050">
    <property type="match status" value="1"/>
</dbReference>
<proteinExistence type="predicted"/>
<organism evidence="2 3">
    <name type="scientific">Symbiodinium microadriaticum</name>
    <name type="common">Dinoflagellate</name>
    <name type="synonym">Zooxanthella microadriatica</name>
    <dbReference type="NCBI Taxonomy" id="2951"/>
    <lineage>
        <taxon>Eukaryota</taxon>
        <taxon>Sar</taxon>
        <taxon>Alveolata</taxon>
        <taxon>Dinophyceae</taxon>
        <taxon>Suessiales</taxon>
        <taxon>Symbiodiniaceae</taxon>
        <taxon>Symbiodinium</taxon>
    </lineage>
</organism>
<evidence type="ECO:0000256" key="1">
    <source>
        <dbReference type="SAM" id="MobiDB-lite"/>
    </source>
</evidence>
<evidence type="ECO:0000313" key="2">
    <source>
        <dbReference type="EMBL" id="OLP92654.1"/>
    </source>
</evidence>
<accession>A0A1Q9DBR5</accession>
<feature type="compositionally biased region" description="Acidic residues" evidence="1">
    <location>
        <begin position="141"/>
        <end position="158"/>
    </location>
</feature>
<evidence type="ECO:0000313" key="3">
    <source>
        <dbReference type="Proteomes" id="UP000186817"/>
    </source>
</evidence>
<sequence length="668" mass="74584">MSLCRNDGSPFERLRRAEQELDGILEAEQVDSGPAPHTPPTSGLTPVLMLPLLGGFLRVGELGRFVAASHAARRLPGVLGNYALVVICRRSYFQARMPLEFQAGSRIAGNHAEKARDLGLSDNDVDMQSLASGDEVPLVELPDDDADRSDTEEESFDDVDDVDDVDVLDVRKVHRLLQAEIRQAGVVRCPSSLAGDLEVTWSEEAQCWTCSPRPTLQIQYSAAECSWDGAPGMSTALFLLLVLASVYRSISDDQDKRSRADWLAQKKEQLAKARSAEDGVRVNYRLNGGRVFRRFPSLRDAEAHLTRVSETSPLAALHDRTTASRTSAISGVKWNRSRSGWVVQLTEPKTKQRRFFGIFSEQADAERVAEAAHAEFEKQRQKLRKNRKNPKKRGQQQNVKRRKARLRIDRIAHRQTTRRYPGACVAPCSHLDRSNSASADNPTLFRASEMLPVLLLWLGVQEALAGKGLDTCTGCSACREPVLLECSAVLRARAWAGVVEEDWFHACDHMTELSVWVAEWSSSGAARVPTVCMKSPGNEACRSELERRGLPCGVYDIALNPAHDLLGRTGFKDALQLGLRIAKWQLRQMTTYMGAFGHVLTAETLSRNWTPALRQLVQRRRQKKYPGKVFIVRDGSRWRGTANLTETAVYTRRFVRAVAHAWLFSQST</sequence>
<name>A0A1Q9DBR5_SYMMI</name>
<protein>
    <submittedName>
        <fullName evidence="2">Uncharacterized protein</fullName>
    </submittedName>
</protein>
<feature type="region of interest" description="Disordered" evidence="1">
    <location>
        <begin position="371"/>
        <end position="403"/>
    </location>
</feature>
<feature type="compositionally biased region" description="Basic and acidic residues" evidence="1">
    <location>
        <begin position="371"/>
        <end position="380"/>
    </location>
</feature>
<reference evidence="2 3" key="1">
    <citation type="submission" date="2016-02" db="EMBL/GenBank/DDBJ databases">
        <title>Genome analysis of coral dinoflagellate symbionts highlights evolutionary adaptations to a symbiotic lifestyle.</title>
        <authorList>
            <person name="Aranda M."/>
            <person name="Li Y."/>
            <person name="Liew Y.J."/>
            <person name="Baumgarten S."/>
            <person name="Simakov O."/>
            <person name="Wilson M."/>
            <person name="Piel J."/>
            <person name="Ashoor H."/>
            <person name="Bougouffa S."/>
            <person name="Bajic V.B."/>
            <person name="Ryu T."/>
            <person name="Ravasi T."/>
            <person name="Bayer T."/>
            <person name="Micklem G."/>
            <person name="Kim H."/>
            <person name="Bhak J."/>
            <person name="Lajeunesse T.C."/>
            <person name="Voolstra C.R."/>
        </authorList>
    </citation>
    <scope>NUCLEOTIDE SEQUENCE [LARGE SCALE GENOMIC DNA]</scope>
    <source>
        <strain evidence="2 3">CCMP2467</strain>
    </source>
</reference>
<dbReference type="OrthoDB" id="426445at2759"/>
<dbReference type="EMBL" id="LSRX01000612">
    <property type="protein sequence ID" value="OLP92654.1"/>
    <property type="molecule type" value="Genomic_DNA"/>
</dbReference>
<comment type="caution">
    <text evidence="2">The sequence shown here is derived from an EMBL/GenBank/DDBJ whole genome shotgun (WGS) entry which is preliminary data.</text>
</comment>
<feature type="compositionally biased region" description="Basic residues" evidence="1">
    <location>
        <begin position="381"/>
        <end position="403"/>
    </location>
</feature>
<feature type="region of interest" description="Disordered" evidence="1">
    <location>
        <begin position="131"/>
        <end position="158"/>
    </location>
</feature>
<keyword evidence="3" id="KW-1185">Reference proteome</keyword>